<dbReference type="InterPro" id="IPR017850">
    <property type="entry name" value="Alkaline_phosphatase_core_sf"/>
</dbReference>
<dbReference type="PANTHER" id="PTHR42693">
    <property type="entry name" value="ARYLSULFATASE FAMILY MEMBER"/>
    <property type="match status" value="1"/>
</dbReference>
<dbReference type="PROSITE" id="PS00149">
    <property type="entry name" value="SULFATASE_2"/>
    <property type="match status" value="1"/>
</dbReference>
<keyword evidence="4 7" id="KW-0732">Signal</keyword>
<keyword evidence="3" id="KW-0479">Metal-binding</keyword>
<protein>
    <submittedName>
        <fullName evidence="9">N-acetylgalactosamine-6-sulfatase</fullName>
    </submittedName>
</protein>
<evidence type="ECO:0000256" key="4">
    <source>
        <dbReference type="ARBA" id="ARBA00022729"/>
    </source>
</evidence>
<gene>
    <name evidence="9" type="ORF">NT6N_09120</name>
</gene>
<evidence type="ECO:0000256" key="1">
    <source>
        <dbReference type="ARBA" id="ARBA00001913"/>
    </source>
</evidence>
<dbReference type="EMBL" id="AP026866">
    <property type="protein sequence ID" value="BDS05872.1"/>
    <property type="molecule type" value="Genomic_DNA"/>
</dbReference>
<proteinExistence type="inferred from homology"/>
<evidence type="ECO:0000313" key="9">
    <source>
        <dbReference type="EMBL" id="BDS05872.1"/>
    </source>
</evidence>
<dbReference type="SUPFAM" id="SSF53649">
    <property type="entry name" value="Alkaline phosphatase-like"/>
    <property type="match status" value="1"/>
</dbReference>
<dbReference type="PANTHER" id="PTHR42693:SF42">
    <property type="entry name" value="ARYLSULFATASE G"/>
    <property type="match status" value="1"/>
</dbReference>
<feature type="domain" description="Sulfatase N-terminal" evidence="8">
    <location>
        <begin position="22"/>
        <end position="377"/>
    </location>
</feature>
<sequence length="610" mass="67942">MKLRLTGILFLLINLATAAPKPNIIIFYVDDLGWQDVQLNDIDKPCPYETPHIKKLADAGMNFTQGYSPAPTCAPSRAGIITGQHPAKIGLTHVDLSVRSKPKKDQRLVSPYLQGPMDLTLLTLADALKANGYRTGHSGKWHVGSNAASYGFDVVNQDRGVHRGMDDRTKDFATAKDKKYPLSKEKYFPKSDKKPDGISYPYDEVTESALDFMEKSKDEPFFLNLCHWMVHWPMLTRNGELLEYYCDKLGQPFPPKPGVMSLPGQQNPYFASMVTTVDWSLSRVVDYLEKTDDPRNPGKKLSETTYIFFTSDNGGAEIKGKEILSDNAPLKYGKKRSEEGGIRVPMVITGPGIKHGSQFDGLVNQLDYFPTILKLTDSKIDPADEKKLSGLDISPVLEGESQKIVDAKGVERDHLFWHFPHNSMKSAIRSGDFKLYKRYTTDDYELYQLTKDGKRHDYEEANDLAKNPEFSDVIERLSKTLADELAANHAEGPYLNPDFQDKKTPAAVVNDPTFEKASRVATLTVDQSGPAVKTAYVIYLAEESAGKKKRDKSLKGLADDAKVPGMRALAKVSEDGRSVSATIPSEIPNFCFVIIDANGYMTYSKPTPTQ</sequence>
<evidence type="ECO:0000256" key="2">
    <source>
        <dbReference type="ARBA" id="ARBA00008779"/>
    </source>
</evidence>
<reference evidence="9" key="1">
    <citation type="submission" date="2024-07" db="EMBL/GenBank/DDBJ databases">
        <title>Complete genome sequence of Verrucomicrobiaceae bacterium NT6N.</title>
        <authorList>
            <person name="Huang C."/>
            <person name="Takami H."/>
            <person name="Hamasaki K."/>
        </authorList>
    </citation>
    <scope>NUCLEOTIDE SEQUENCE</scope>
    <source>
        <strain evidence="9">NT6N</strain>
    </source>
</reference>
<dbReference type="Pfam" id="PF00884">
    <property type="entry name" value="Sulfatase"/>
    <property type="match status" value="1"/>
</dbReference>
<comment type="similarity">
    <text evidence="2">Belongs to the sulfatase family.</text>
</comment>
<dbReference type="PROSITE" id="PS00523">
    <property type="entry name" value="SULFATASE_1"/>
    <property type="match status" value="1"/>
</dbReference>
<accession>A0AAT9FIW6</accession>
<dbReference type="InterPro" id="IPR050738">
    <property type="entry name" value="Sulfatase"/>
</dbReference>
<keyword evidence="6" id="KW-0106">Calcium</keyword>
<dbReference type="AlphaFoldDB" id="A0AAT9FIW6"/>
<evidence type="ECO:0000256" key="6">
    <source>
        <dbReference type="ARBA" id="ARBA00022837"/>
    </source>
</evidence>
<dbReference type="InterPro" id="IPR000917">
    <property type="entry name" value="Sulfatase_N"/>
</dbReference>
<evidence type="ECO:0000256" key="5">
    <source>
        <dbReference type="ARBA" id="ARBA00022801"/>
    </source>
</evidence>
<evidence type="ECO:0000256" key="7">
    <source>
        <dbReference type="SAM" id="SignalP"/>
    </source>
</evidence>
<organism evidence="9">
    <name type="scientific">Oceaniferula spumae</name>
    <dbReference type="NCBI Taxonomy" id="2979115"/>
    <lineage>
        <taxon>Bacteria</taxon>
        <taxon>Pseudomonadati</taxon>
        <taxon>Verrucomicrobiota</taxon>
        <taxon>Verrucomicrobiia</taxon>
        <taxon>Verrucomicrobiales</taxon>
        <taxon>Verrucomicrobiaceae</taxon>
        <taxon>Oceaniferula</taxon>
    </lineage>
</organism>
<feature type="chain" id="PRO_5043523861" evidence="7">
    <location>
        <begin position="19"/>
        <end position="610"/>
    </location>
</feature>
<dbReference type="InterPro" id="IPR024607">
    <property type="entry name" value="Sulfatase_CS"/>
</dbReference>
<comment type="cofactor">
    <cofactor evidence="1">
        <name>Ca(2+)</name>
        <dbReference type="ChEBI" id="CHEBI:29108"/>
    </cofactor>
</comment>
<evidence type="ECO:0000256" key="3">
    <source>
        <dbReference type="ARBA" id="ARBA00022723"/>
    </source>
</evidence>
<dbReference type="GO" id="GO:0004065">
    <property type="term" value="F:arylsulfatase activity"/>
    <property type="evidence" value="ECO:0007669"/>
    <property type="project" value="TreeGrafter"/>
</dbReference>
<dbReference type="CDD" id="cd16144">
    <property type="entry name" value="ARS_like"/>
    <property type="match status" value="1"/>
</dbReference>
<dbReference type="Gene3D" id="3.40.720.10">
    <property type="entry name" value="Alkaline Phosphatase, subunit A"/>
    <property type="match status" value="1"/>
</dbReference>
<name>A0AAT9FIW6_9BACT</name>
<feature type="signal peptide" evidence="7">
    <location>
        <begin position="1"/>
        <end position="18"/>
    </location>
</feature>
<evidence type="ECO:0000259" key="8">
    <source>
        <dbReference type="Pfam" id="PF00884"/>
    </source>
</evidence>
<keyword evidence="5" id="KW-0378">Hydrolase</keyword>
<dbReference type="GO" id="GO:0046872">
    <property type="term" value="F:metal ion binding"/>
    <property type="evidence" value="ECO:0007669"/>
    <property type="project" value="UniProtKB-KW"/>
</dbReference>
<dbReference type="KEGG" id="osu:NT6N_09120"/>